<evidence type="ECO:0008006" key="4">
    <source>
        <dbReference type="Google" id="ProtNLM"/>
    </source>
</evidence>
<name>A0A9J6ZE75_9BACL</name>
<keyword evidence="1" id="KW-0472">Membrane</keyword>
<dbReference type="EMBL" id="CP097899">
    <property type="protein sequence ID" value="URN94454.1"/>
    <property type="molecule type" value="Genomic_DNA"/>
</dbReference>
<dbReference type="AlphaFoldDB" id="A0A9J6ZE75"/>
<reference evidence="2" key="1">
    <citation type="submission" date="2022-05" db="EMBL/GenBank/DDBJ databases">
        <title>Novel bacterial taxa in a minimal lignocellulolytic consortium and its capacity to transform plastics disclosed by genome-resolved metagenomics.</title>
        <authorList>
            <person name="Rodriguez C.A.D."/>
            <person name="Diaz-Garcia L."/>
            <person name="Herrera K."/>
            <person name="Tarazona N.A."/>
            <person name="Sproer C."/>
            <person name="Overmann J."/>
            <person name="Jimenez D.J."/>
        </authorList>
    </citation>
    <scope>NUCLEOTIDE SEQUENCE</scope>
    <source>
        <strain evidence="2">MAG5</strain>
    </source>
</reference>
<keyword evidence="1" id="KW-1133">Transmembrane helix</keyword>
<dbReference type="Proteomes" id="UP001056756">
    <property type="component" value="Chromosome"/>
</dbReference>
<evidence type="ECO:0000313" key="3">
    <source>
        <dbReference type="Proteomes" id="UP001056756"/>
    </source>
</evidence>
<evidence type="ECO:0000256" key="1">
    <source>
        <dbReference type="SAM" id="Phobius"/>
    </source>
</evidence>
<accession>A0A9J6ZE75</accession>
<organism evidence="2 3">
    <name type="scientific">Candidatus Pristimantibacillus lignocellulolyticus</name>
    <dbReference type="NCBI Taxonomy" id="2994561"/>
    <lineage>
        <taxon>Bacteria</taxon>
        <taxon>Bacillati</taxon>
        <taxon>Bacillota</taxon>
        <taxon>Bacilli</taxon>
        <taxon>Bacillales</taxon>
        <taxon>Paenibacillaceae</taxon>
        <taxon>Candidatus Pristimantibacillus</taxon>
    </lineage>
</organism>
<dbReference type="KEGG" id="plig:NAG76_21970"/>
<protein>
    <recommendedName>
        <fullName evidence="4">J domain-containing protein</fullName>
    </recommendedName>
</protein>
<feature type="transmembrane region" description="Helical" evidence="1">
    <location>
        <begin position="101"/>
        <end position="121"/>
    </location>
</feature>
<evidence type="ECO:0000313" key="2">
    <source>
        <dbReference type="EMBL" id="URN94454.1"/>
    </source>
</evidence>
<sequence>MEDIKMAYERLGLEPFAEKDLVEKKYSSLLRKDRSRSKLSVEEQSKDPDFDFHKITEAYRAILDYETKKYTDAFEEKEYGKYKKMAGQAKKFDHFWRYYKIHTYVAIGLIVLLIYGIIAFMDRQEEKRYLASLPPVDIHMSFLGNFFNTSEDNSFETTNAKFLTDFPDFQRVVSDLIYVPEEQAMQPAYLQKAVLMLMTESPDIYIVDDPMFQYIVRQGVLTSLDEVASLSDVLESKYAVTGGILDGDGNITEEHVYAIDLTESAFGKDLAIASPKLIVGIRTDAANPEKALKLIETYVQTLPLP</sequence>
<keyword evidence="1" id="KW-0812">Transmembrane</keyword>
<gene>
    <name evidence="2" type="ORF">NAG76_21970</name>
</gene>
<proteinExistence type="predicted"/>